<gene>
    <name evidence="2" type="ORF">K443DRAFT_8721</name>
</gene>
<sequence length="280" mass="30903">MPMDPPQIIQLLESVGADLVNEYISEIFTAPVVTSGWHKIENAPDWIDMSAFMGWMSRRLQSQPKSQSTPILTDSDGSSIIELISVPSTMAPQRHRKVSSTGKKRHQKSSPIDSQGSDSEVLDMPSTAAPPQHHRKTAQSQKKHNTAYLLDLSDDPHVWEDESGKSLSMATILKSEDQDSWGGGSCGSIKPAKTPKGVYHCSEIDPSLLDSCERYEPDKDERQELFNTEREINVDETSIVELQAVAFVKEAEEIAYPAVNEGGIPCSGVSVYRKMNKVSS</sequence>
<name>A0A0C9XC38_9AGAR</name>
<feature type="compositionally biased region" description="Polar residues" evidence="1">
    <location>
        <begin position="109"/>
        <end position="118"/>
    </location>
</feature>
<feature type="compositionally biased region" description="Basic residues" evidence="1">
    <location>
        <begin position="93"/>
        <end position="108"/>
    </location>
</feature>
<feature type="compositionally biased region" description="Basic residues" evidence="1">
    <location>
        <begin position="132"/>
        <end position="143"/>
    </location>
</feature>
<dbReference type="Proteomes" id="UP000054477">
    <property type="component" value="Unassembled WGS sequence"/>
</dbReference>
<dbReference type="HOGENOM" id="CLU_075888_0_0_1"/>
<dbReference type="AlphaFoldDB" id="A0A0C9XC38"/>
<dbReference type="EMBL" id="KN838655">
    <property type="protein sequence ID" value="KIJ99058.1"/>
    <property type="molecule type" value="Genomic_DNA"/>
</dbReference>
<keyword evidence="3" id="KW-1185">Reference proteome</keyword>
<organism evidence="2 3">
    <name type="scientific">Laccaria amethystina LaAM-08-1</name>
    <dbReference type="NCBI Taxonomy" id="1095629"/>
    <lineage>
        <taxon>Eukaryota</taxon>
        <taxon>Fungi</taxon>
        <taxon>Dikarya</taxon>
        <taxon>Basidiomycota</taxon>
        <taxon>Agaricomycotina</taxon>
        <taxon>Agaricomycetes</taxon>
        <taxon>Agaricomycetidae</taxon>
        <taxon>Agaricales</taxon>
        <taxon>Agaricineae</taxon>
        <taxon>Hydnangiaceae</taxon>
        <taxon>Laccaria</taxon>
    </lineage>
</organism>
<feature type="region of interest" description="Disordered" evidence="1">
    <location>
        <begin position="84"/>
        <end position="143"/>
    </location>
</feature>
<evidence type="ECO:0000313" key="3">
    <source>
        <dbReference type="Proteomes" id="UP000054477"/>
    </source>
</evidence>
<reference evidence="2 3" key="1">
    <citation type="submission" date="2014-04" db="EMBL/GenBank/DDBJ databases">
        <authorList>
            <consortium name="DOE Joint Genome Institute"/>
            <person name="Kuo A."/>
            <person name="Kohler A."/>
            <person name="Nagy L.G."/>
            <person name="Floudas D."/>
            <person name="Copeland A."/>
            <person name="Barry K.W."/>
            <person name="Cichocki N."/>
            <person name="Veneault-Fourrey C."/>
            <person name="LaButti K."/>
            <person name="Lindquist E.A."/>
            <person name="Lipzen A."/>
            <person name="Lundell T."/>
            <person name="Morin E."/>
            <person name="Murat C."/>
            <person name="Sun H."/>
            <person name="Tunlid A."/>
            <person name="Henrissat B."/>
            <person name="Grigoriev I.V."/>
            <person name="Hibbett D.S."/>
            <person name="Martin F."/>
            <person name="Nordberg H.P."/>
            <person name="Cantor M.N."/>
            <person name="Hua S.X."/>
        </authorList>
    </citation>
    <scope>NUCLEOTIDE SEQUENCE [LARGE SCALE GENOMIC DNA]</scope>
    <source>
        <strain evidence="2 3">LaAM-08-1</strain>
    </source>
</reference>
<reference evidence="3" key="2">
    <citation type="submission" date="2015-01" db="EMBL/GenBank/DDBJ databases">
        <title>Evolutionary Origins and Diversification of the Mycorrhizal Mutualists.</title>
        <authorList>
            <consortium name="DOE Joint Genome Institute"/>
            <consortium name="Mycorrhizal Genomics Consortium"/>
            <person name="Kohler A."/>
            <person name="Kuo A."/>
            <person name="Nagy L.G."/>
            <person name="Floudas D."/>
            <person name="Copeland A."/>
            <person name="Barry K.W."/>
            <person name="Cichocki N."/>
            <person name="Veneault-Fourrey C."/>
            <person name="LaButti K."/>
            <person name="Lindquist E.A."/>
            <person name="Lipzen A."/>
            <person name="Lundell T."/>
            <person name="Morin E."/>
            <person name="Murat C."/>
            <person name="Riley R."/>
            <person name="Ohm R."/>
            <person name="Sun H."/>
            <person name="Tunlid A."/>
            <person name="Henrissat B."/>
            <person name="Grigoriev I.V."/>
            <person name="Hibbett D.S."/>
            <person name="Martin F."/>
        </authorList>
    </citation>
    <scope>NUCLEOTIDE SEQUENCE [LARGE SCALE GENOMIC DNA]</scope>
    <source>
        <strain evidence="3">LaAM-08-1</strain>
    </source>
</reference>
<evidence type="ECO:0000313" key="2">
    <source>
        <dbReference type="EMBL" id="KIJ99058.1"/>
    </source>
</evidence>
<accession>A0A0C9XC38</accession>
<dbReference type="OrthoDB" id="3248060at2759"/>
<protein>
    <submittedName>
        <fullName evidence="2">Uncharacterized protein</fullName>
    </submittedName>
</protein>
<proteinExistence type="predicted"/>
<evidence type="ECO:0000256" key="1">
    <source>
        <dbReference type="SAM" id="MobiDB-lite"/>
    </source>
</evidence>